<dbReference type="EMBL" id="JARIHO010000089">
    <property type="protein sequence ID" value="KAJ7307082.1"/>
    <property type="molecule type" value="Genomic_DNA"/>
</dbReference>
<proteinExistence type="predicted"/>
<feature type="non-terminal residue" evidence="2">
    <location>
        <position position="1"/>
    </location>
</feature>
<name>A0AAD7EAJ2_9AGAR</name>
<sequence>GRATKSWSTLECPTACSLSMVLRVLNRVYIFPILVAVVGIAIRVFRLLNKNSICS</sequence>
<dbReference type="AlphaFoldDB" id="A0AAD7EAJ2"/>
<accession>A0AAD7EAJ2</accession>
<dbReference type="Proteomes" id="UP001218218">
    <property type="component" value="Unassembled WGS sequence"/>
</dbReference>
<keyword evidence="1" id="KW-0472">Membrane</keyword>
<comment type="caution">
    <text evidence="2">The sequence shown here is derived from an EMBL/GenBank/DDBJ whole genome shotgun (WGS) entry which is preliminary data.</text>
</comment>
<feature type="transmembrane region" description="Helical" evidence="1">
    <location>
        <begin position="28"/>
        <end position="48"/>
    </location>
</feature>
<gene>
    <name evidence="2" type="ORF">DFH08DRAFT_720226</name>
</gene>
<keyword evidence="1" id="KW-1133">Transmembrane helix</keyword>
<evidence type="ECO:0000313" key="2">
    <source>
        <dbReference type="EMBL" id="KAJ7307082.1"/>
    </source>
</evidence>
<keyword evidence="3" id="KW-1185">Reference proteome</keyword>
<protein>
    <submittedName>
        <fullName evidence="2">Uncharacterized protein</fullName>
    </submittedName>
</protein>
<evidence type="ECO:0000256" key="1">
    <source>
        <dbReference type="SAM" id="Phobius"/>
    </source>
</evidence>
<keyword evidence="1" id="KW-0812">Transmembrane</keyword>
<reference evidence="2" key="1">
    <citation type="submission" date="2023-03" db="EMBL/GenBank/DDBJ databases">
        <title>Massive genome expansion in bonnet fungi (Mycena s.s.) driven by repeated elements and novel gene families across ecological guilds.</title>
        <authorList>
            <consortium name="Lawrence Berkeley National Laboratory"/>
            <person name="Harder C.B."/>
            <person name="Miyauchi S."/>
            <person name="Viragh M."/>
            <person name="Kuo A."/>
            <person name="Thoen E."/>
            <person name="Andreopoulos B."/>
            <person name="Lu D."/>
            <person name="Skrede I."/>
            <person name="Drula E."/>
            <person name="Henrissat B."/>
            <person name="Morin E."/>
            <person name="Kohler A."/>
            <person name="Barry K."/>
            <person name="LaButti K."/>
            <person name="Morin E."/>
            <person name="Salamov A."/>
            <person name="Lipzen A."/>
            <person name="Mereny Z."/>
            <person name="Hegedus B."/>
            <person name="Baldrian P."/>
            <person name="Stursova M."/>
            <person name="Weitz H."/>
            <person name="Taylor A."/>
            <person name="Grigoriev I.V."/>
            <person name="Nagy L.G."/>
            <person name="Martin F."/>
            <person name="Kauserud H."/>
        </authorList>
    </citation>
    <scope>NUCLEOTIDE SEQUENCE</scope>
    <source>
        <strain evidence="2">CBHHK002</strain>
    </source>
</reference>
<evidence type="ECO:0000313" key="3">
    <source>
        <dbReference type="Proteomes" id="UP001218218"/>
    </source>
</evidence>
<organism evidence="2 3">
    <name type="scientific">Mycena albidolilacea</name>
    <dbReference type="NCBI Taxonomy" id="1033008"/>
    <lineage>
        <taxon>Eukaryota</taxon>
        <taxon>Fungi</taxon>
        <taxon>Dikarya</taxon>
        <taxon>Basidiomycota</taxon>
        <taxon>Agaricomycotina</taxon>
        <taxon>Agaricomycetes</taxon>
        <taxon>Agaricomycetidae</taxon>
        <taxon>Agaricales</taxon>
        <taxon>Marasmiineae</taxon>
        <taxon>Mycenaceae</taxon>
        <taxon>Mycena</taxon>
    </lineage>
</organism>